<evidence type="ECO:0000313" key="11">
    <source>
        <dbReference type="Proteomes" id="UP001166674"/>
    </source>
</evidence>
<dbReference type="GO" id="GO:0005313">
    <property type="term" value="F:L-glutamate transmembrane transporter activity"/>
    <property type="evidence" value="ECO:0007669"/>
    <property type="project" value="TreeGrafter"/>
</dbReference>
<dbReference type="PANTHER" id="PTHR11958:SF22">
    <property type="entry name" value="EXCITATORY AMINO ACID TRANSPORTER 5"/>
    <property type="match status" value="1"/>
</dbReference>
<evidence type="ECO:0000256" key="8">
    <source>
        <dbReference type="RuleBase" id="RU361216"/>
    </source>
</evidence>
<evidence type="ECO:0000313" key="10">
    <source>
        <dbReference type="EMBL" id="MBZ3883775.1"/>
    </source>
</evidence>
<dbReference type="Pfam" id="PF00375">
    <property type="entry name" value="SDF"/>
    <property type="match status" value="2"/>
</dbReference>
<evidence type="ECO:0000256" key="4">
    <source>
        <dbReference type="ARBA" id="ARBA00022847"/>
    </source>
</evidence>
<keyword evidence="4 8" id="KW-0769">Symport</keyword>
<feature type="transmembrane region" description="Helical" evidence="8">
    <location>
        <begin position="486"/>
        <end position="511"/>
    </location>
</feature>
<dbReference type="Gene3D" id="1.10.3860.10">
    <property type="entry name" value="Sodium:dicarboxylate symporter"/>
    <property type="match status" value="2"/>
</dbReference>
<dbReference type="GO" id="GO:0015175">
    <property type="term" value="F:neutral L-amino acid transmembrane transporter activity"/>
    <property type="evidence" value="ECO:0007669"/>
    <property type="project" value="TreeGrafter"/>
</dbReference>
<keyword evidence="5 8" id="KW-1133">Transmembrane helix</keyword>
<feature type="transmembrane region" description="Helical" evidence="8">
    <location>
        <begin position="448"/>
        <end position="474"/>
    </location>
</feature>
<keyword evidence="11" id="KW-1185">Reference proteome</keyword>
<dbReference type="AlphaFoldDB" id="A0AA41N4S4"/>
<keyword evidence="3 8" id="KW-0812">Transmembrane</keyword>
<feature type="compositionally biased region" description="Polar residues" evidence="9">
    <location>
        <begin position="201"/>
        <end position="211"/>
    </location>
</feature>
<name>A0AA41N4S4_SCICA</name>
<gene>
    <name evidence="10" type="ORF">SUZIE_174655</name>
</gene>
<dbReference type="InterPro" id="IPR018107">
    <property type="entry name" value="Na-dicarboxylate_symporter_CS"/>
</dbReference>
<dbReference type="PANTHER" id="PTHR11958">
    <property type="entry name" value="SODIUM/DICARBOXYLATE SYMPORTER-RELATED"/>
    <property type="match status" value="1"/>
</dbReference>
<organism evidence="10 11">
    <name type="scientific">Sciurus carolinensis</name>
    <name type="common">Eastern gray squirrel</name>
    <dbReference type="NCBI Taxonomy" id="30640"/>
    <lineage>
        <taxon>Eukaryota</taxon>
        <taxon>Metazoa</taxon>
        <taxon>Chordata</taxon>
        <taxon>Craniata</taxon>
        <taxon>Vertebrata</taxon>
        <taxon>Euteleostomi</taxon>
        <taxon>Mammalia</taxon>
        <taxon>Eutheria</taxon>
        <taxon>Euarchontoglires</taxon>
        <taxon>Glires</taxon>
        <taxon>Rodentia</taxon>
        <taxon>Sciuromorpha</taxon>
        <taxon>Sciuridae</taxon>
        <taxon>Sciurinae</taxon>
        <taxon>Sciurini</taxon>
        <taxon>Sciurus</taxon>
    </lineage>
</organism>
<dbReference type="Proteomes" id="UP001166674">
    <property type="component" value="Unassembled WGS sequence"/>
</dbReference>
<dbReference type="InterPro" id="IPR001991">
    <property type="entry name" value="Na-dicarboxylate_symporter"/>
</dbReference>
<comment type="caution">
    <text evidence="10">The sequence shown here is derived from an EMBL/GenBank/DDBJ whole genome shotgun (WGS) entry which is preliminary data.</text>
</comment>
<dbReference type="InterPro" id="IPR036458">
    <property type="entry name" value="Na:dicarbo_symporter_sf"/>
</dbReference>
<proteinExistence type="inferred from homology"/>
<reference evidence="10" key="1">
    <citation type="submission" date="2020-03" db="EMBL/GenBank/DDBJ databases">
        <title>Studies in the Genomics of Life Span.</title>
        <authorList>
            <person name="Glass D."/>
        </authorList>
    </citation>
    <scope>NUCLEOTIDE SEQUENCE</scope>
    <source>
        <strain evidence="10">SUZIE</strain>
        <tissue evidence="10">Muscle</tissue>
    </source>
</reference>
<feature type="transmembrane region" description="Helical" evidence="8">
    <location>
        <begin position="560"/>
        <end position="589"/>
    </location>
</feature>
<dbReference type="SUPFAM" id="SSF118215">
    <property type="entry name" value="Proton glutamate symport protein"/>
    <property type="match status" value="2"/>
</dbReference>
<keyword evidence="2 8" id="KW-0813">Transport</keyword>
<evidence type="ECO:0000256" key="1">
    <source>
        <dbReference type="ARBA" id="ARBA00004141"/>
    </source>
</evidence>
<dbReference type="PRINTS" id="PR00173">
    <property type="entry name" value="EDTRNSPORT"/>
</dbReference>
<dbReference type="EMBL" id="JAATJV010389895">
    <property type="protein sequence ID" value="MBZ3883775.1"/>
    <property type="molecule type" value="Genomic_DNA"/>
</dbReference>
<keyword evidence="6 8" id="KW-0472">Membrane</keyword>
<evidence type="ECO:0000256" key="2">
    <source>
        <dbReference type="ARBA" id="ARBA00022448"/>
    </source>
</evidence>
<feature type="transmembrane region" description="Helical" evidence="8">
    <location>
        <begin position="523"/>
        <end position="548"/>
    </location>
</feature>
<protein>
    <recommendedName>
        <fullName evidence="8">Amino acid transporter</fullName>
    </recommendedName>
</protein>
<accession>A0AA41N4S4</accession>
<feature type="transmembrane region" description="Helical" evidence="8">
    <location>
        <begin position="415"/>
        <end position="436"/>
    </location>
</feature>
<evidence type="ECO:0000256" key="5">
    <source>
        <dbReference type="ARBA" id="ARBA00022989"/>
    </source>
</evidence>
<dbReference type="GO" id="GO:0005886">
    <property type="term" value="C:plasma membrane"/>
    <property type="evidence" value="ECO:0007669"/>
    <property type="project" value="TreeGrafter"/>
</dbReference>
<sequence length="715" mass="76769">MDSLLLEELAGHPNIVSQHLTCDAEQCRGSPHDCSHGRPQALLAFRSETLAPTPDVLCHMGEKGVGGQLTQWGTGPDPSWQEMAENDGDQTLMSGLASLDAKTSSRLGILTVAYYLWTTFLAVVVGIIMVSIIHPGGAAQKEMTEQSGKPVMSSADALLDLIRASSEAHVLPAPSVQKQRQDGPAPMPALPPEQGQRALADSTSSVGTQPEATGPTVEWMTLAEMAQLGCVRPLLWQASPASFRVTTGFQEIVWASFHAEVFLCLGTIATSLNGPNWGEHVAPSLTTPFMPLLSVTLRRNMFPANLVEATFKQYRTKTTPVIKSPKVAPEEAPPRRILIYGVQEENGSRVQNFALDLTPAPEVVYKSEPGTSDGMNVLGIVIFSATMGIMLGRMGDSGAPLVSFCQCLNESVMKIVAVAVWYFPFGIVFLIAGKILEMDDPKAVRKKLGFYAITVVCGLVVHGLFILPLLYFLITRKNPIVFIRGVLQALLIALATSSSSATLPITFKCLLENNHIDRRIARFVLPVGATINMDGTALYEAVAAIFIAQVNNYELDFGQIITISITATAASIGAAGIPQAGLVTMVIVLTSVGLPTDDINLIIAVDWALDRFRTMINVLGDALAAGIMAHICRKDFARDSGTEKLPPCETKPVSLQEIVATQQNGCVKSVAEASELTLGPACPHHIPVQVEQDEELATTSLDHCTIEISELETNV</sequence>
<feature type="transmembrane region" description="Helical" evidence="8">
    <location>
        <begin position="112"/>
        <end position="133"/>
    </location>
</feature>
<evidence type="ECO:0000256" key="6">
    <source>
        <dbReference type="ARBA" id="ARBA00023136"/>
    </source>
</evidence>
<evidence type="ECO:0000256" key="9">
    <source>
        <dbReference type="SAM" id="MobiDB-lite"/>
    </source>
</evidence>
<comment type="subcellular location">
    <subcellularLocation>
        <location evidence="1 8">Membrane</location>
        <topology evidence="1 8">Multi-pass membrane protein</topology>
    </subcellularLocation>
</comment>
<feature type="region of interest" description="Disordered" evidence="9">
    <location>
        <begin position="172"/>
        <end position="213"/>
    </location>
</feature>
<dbReference type="InterPro" id="IPR050746">
    <property type="entry name" value="DAACS"/>
</dbReference>
<evidence type="ECO:0000256" key="7">
    <source>
        <dbReference type="ARBA" id="ARBA00023180"/>
    </source>
</evidence>
<comment type="similarity">
    <text evidence="8">Belongs to the dicarboxylate/amino acid:cation symporter (DAACS) (TC 2.A.23) family.</text>
</comment>
<keyword evidence="7" id="KW-0325">Glycoprotein</keyword>
<evidence type="ECO:0000256" key="3">
    <source>
        <dbReference type="ARBA" id="ARBA00022692"/>
    </source>
</evidence>
<dbReference type="PROSITE" id="PS00714">
    <property type="entry name" value="NA_DICARBOXYL_SYMP_2"/>
    <property type="match status" value="1"/>
</dbReference>
<feature type="transmembrane region" description="Helical" evidence="8">
    <location>
        <begin position="375"/>
        <end position="395"/>
    </location>
</feature>
<dbReference type="GO" id="GO:0015501">
    <property type="term" value="F:glutamate:sodium symporter activity"/>
    <property type="evidence" value="ECO:0007669"/>
    <property type="project" value="TreeGrafter"/>
</dbReference>